<dbReference type="SMART" id="SM00220">
    <property type="entry name" value="S_TKc"/>
    <property type="match status" value="1"/>
</dbReference>
<dbReference type="InterPro" id="IPR000719">
    <property type="entry name" value="Prot_kinase_dom"/>
</dbReference>
<proteinExistence type="predicted"/>
<dbReference type="OrthoDB" id="1022767at2"/>
<gene>
    <name evidence="3" type="ordered locus">Pnap_4257</name>
</gene>
<feature type="compositionally biased region" description="Polar residues" evidence="1">
    <location>
        <begin position="1"/>
        <end position="11"/>
    </location>
</feature>
<accession>A1VV62</accession>
<dbReference type="InterPro" id="IPR051681">
    <property type="entry name" value="Ser/Thr_Kinases-Pseudokinases"/>
</dbReference>
<sequence>MNTSNNKNQGSAVKKQRVQDDRGTVYELSEKLAEGGQGVVLRTRHDSRLLVKVSKWPDSDPRTQAWQRQIQVVHRMPIVENELPIAMPMALIVKPRAGYVMELMEGLVPLEDLLIQAQEAFNQGNGLQGFVASGGLDRRLRLLARLARVMAKVHGLAIAHGDLSPKNVFVSSSHEHAQVWLIDCDNLSYAVRNSSLQLYTPDYGAPELLRGEAGISTYTDVWSFAVMAFQLLAALHPLKGGEMVDQDSELETPALRGELPWVDHPDDERNRASMGVSRDLVCTPALQQLFDRCFRVGLINAEERPVMSEWAEVLEAAAAQQVLCSTASEGCGSTFLWNAALVCPFCDTRHAAGTALRLSHFVVAPLSELGEDAKPPDRWIPTYFHQVIALQPVELRAAPPGTANYSESELVATVWIDGDELVMRPASGANVLFQASGSSKLVPVPRRFSLPRNSVPHALHFGGSAHIHDAWRFKW</sequence>
<dbReference type="InterPro" id="IPR011009">
    <property type="entry name" value="Kinase-like_dom_sf"/>
</dbReference>
<dbReference type="Pfam" id="PF00069">
    <property type="entry name" value="Pkinase"/>
    <property type="match status" value="1"/>
</dbReference>
<evidence type="ECO:0000259" key="2">
    <source>
        <dbReference type="PROSITE" id="PS50011"/>
    </source>
</evidence>
<evidence type="ECO:0000313" key="3">
    <source>
        <dbReference type="EMBL" id="ABM39540.1"/>
    </source>
</evidence>
<evidence type="ECO:0000313" key="4">
    <source>
        <dbReference type="Proteomes" id="UP000000644"/>
    </source>
</evidence>
<geneLocation type="plasmid" evidence="3 4">
    <name>pPNAP01</name>
</geneLocation>
<dbReference type="GO" id="GO:0004674">
    <property type="term" value="F:protein serine/threonine kinase activity"/>
    <property type="evidence" value="ECO:0007669"/>
    <property type="project" value="UniProtKB-KW"/>
</dbReference>
<dbReference type="AlphaFoldDB" id="A1VV62"/>
<reference evidence="4" key="1">
    <citation type="journal article" date="2009" name="Environ. Microbiol.">
        <title>The genome of Polaromonas naphthalenivorans strain CJ2, isolated from coal tar-contaminated sediment, reveals physiological and metabolic versatility and evolution through extensive horizontal gene transfer.</title>
        <authorList>
            <person name="Yagi J.M."/>
            <person name="Sims D."/>
            <person name="Brettin T."/>
            <person name="Bruce D."/>
            <person name="Madsen E.L."/>
        </authorList>
    </citation>
    <scope>NUCLEOTIDE SEQUENCE [LARGE SCALE GENOMIC DNA]</scope>
    <source>
        <strain evidence="4">CJ2</strain>
        <plasmid evidence="4">Plasmid pPNAP01</plasmid>
    </source>
</reference>
<keyword evidence="3" id="KW-0808">Transferase</keyword>
<dbReference type="PROSITE" id="PS50011">
    <property type="entry name" value="PROTEIN_KINASE_DOM"/>
    <property type="match status" value="1"/>
</dbReference>
<feature type="region of interest" description="Disordered" evidence="1">
    <location>
        <begin position="1"/>
        <end position="20"/>
    </location>
</feature>
<organism evidence="3 4">
    <name type="scientific">Polaromonas naphthalenivorans (strain CJ2)</name>
    <dbReference type="NCBI Taxonomy" id="365044"/>
    <lineage>
        <taxon>Bacteria</taxon>
        <taxon>Pseudomonadati</taxon>
        <taxon>Pseudomonadota</taxon>
        <taxon>Betaproteobacteria</taxon>
        <taxon>Burkholderiales</taxon>
        <taxon>Comamonadaceae</taxon>
        <taxon>Polaromonas</taxon>
    </lineage>
</organism>
<keyword evidence="4" id="KW-1185">Reference proteome</keyword>
<name>A1VV62_POLNA</name>
<protein>
    <submittedName>
        <fullName evidence="3">Serine/threonine protein kinase</fullName>
    </submittedName>
</protein>
<dbReference type="Gene3D" id="1.10.510.10">
    <property type="entry name" value="Transferase(Phosphotransferase) domain 1"/>
    <property type="match status" value="1"/>
</dbReference>
<dbReference type="RefSeq" id="WP_011797913.1">
    <property type="nucleotide sequence ID" value="NC_008757.1"/>
</dbReference>
<dbReference type="SUPFAM" id="SSF56112">
    <property type="entry name" value="Protein kinase-like (PK-like)"/>
    <property type="match status" value="1"/>
</dbReference>
<dbReference type="PANTHER" id="PTHR44329">
    <property type="entry name" value="SERINE/THREONINE-PROTEIN KINASE TNNI3K-RELATED"/>
    <property type="match status" value="1"/>
</dbReference>
<dbReference type="KEGG" id="pna:Pnap_4257"/>
<dbReference type="Proteomes" id="UP000000644">
    <property type="component" value="Plasmid pPNAP01"/>
</dbReference>
<dbReference type="HOGENOM" id="CLU_043137_0_0_4"/>
<dbReference type="EMBL" id="CP000530">
    <property type="protein sequence ID" value="ABM39540.1"/>
    <property type="molecule type" value="Genomic_DNA"/>
</dbReference>
<keyword evidence="3" id="KW-0614">Plasmid</keyword>
<dbReference type="GO" id="GO:0005524">
    <property type="term" value="F:ATP binding"/>
    <property type="evidence" value="ECO:0007669"/>
    <property type="project" value="InterPro"/>
</dbReference>
<keyword evidence="3" id="KW-0723">Serine/threonine-protein kinase</keyword>
<feature type="domain" description="Protein kinase" evidence="2">
    <location>
        <begin position="26"/>
        <end position="323"/>
    </location>
</feature>
<keyword evidence="3" id="KW-0418">Kinase</keyword>
<evidence type="ECO:0000256" key="1">
    <source>
        <dbReference type="SAM" id="MobiDB-lite"/>
    </source>
</evidence>